<dbReference type="Proteomes" id="UP000228484">
    <property type="component" value="Unassembled WGS sequence"/>
</dbReference>
<comment type="caution">
    <text evidence="2">The sequence shown here is derived from an EMBL/GenBank/DDBJ whole genome shotgun (WGS) entry which is preliminary data.</text>
</comment>
<evidence type="ECO:0000256" key="1">
    <source>
        <dbReference type="SAM" id="Phobius"/>
    </source>
</evidence>
<evidence type="ECO:0000313" key="2">
    <source>
        <dbReference type="EMBL" id="PIE92399.1"/>
    </source>
</evidence>
<reference evidence="2 3" key="1">
    <citation type="submission" date="2017-09" db="EMBL/GenBank/DDBJ databases">
        <title>Biocontrol bacteria screening and application from spent mushroom substrate.</title>
        <authorList>
            <person name="Sun X."/>
        </authorList>
    </citation>
    <scope>NUCLEOTIDE SEQUENCE [LARGE SCALE GENOMIC DNA]</scope>
    <source>
        <strain evidence="2 3">100374</strain>
    </source>
</reference>
<keyword evidence="1" id="KW-1133">Transmembrane helix</keyword>
<dbReference type="EMBL" id="NWUW01000034">
    <property type="protein sequence ID" value="PIE92399.1"/>
    <property type="molecule type" value="Genomic_DNA"/>
</dbReference>
<keyword evidence="1" id="KW-0812">Transmembrane</keyword>
<evidence type="ECO:0000313" key="3">
    <source>
        <dbReference type="Proteomes" id="UP000228484"/>
    </source>
</evidence>
<sequence>MWLVAGAGVLSFISPFFLPLYPSYLSYITGILLYTNQMTKITAFFIRLFGGFTGF</sequence>
<protein>
    <submittedName>
        <fullName evidence="2">Uncharacterized protein</fullName>
    </submittedName>
</protein>
<organism evidence="2 3">
    <name type="scientific">Bacillus fungorum</name>
    <dbReference type="NCBI Taxonomy" id="2039284"/>
    <lineage>
        <taxon>Bacteria</taxon>
        <taxon>Bacillati</taxon>
        <taxon>Bacillota</taxon>
        <taxon>Bacilli</taxon>
        <taxon>Bacillales</taxon>
        <taxon>Bacillaceae</taxon>
        <taxon>Bacillus</taxon>
    </lineage>
</organism>
<keyword evidence="1" id="KW-0472">Membrane</keyword>
<dbReference type="AlphaFoldDB" id="A0A2G6Q7H6"/>
<keyword evidence="3" id="KW-1185">Reference proteome</keyword>
<dbReference type="RefSeq" id="WP_099686291.1">
    <property type="nucleotide sequence ID" value="NZ_NWUW01000034.1"/>
</dbReference>
<name>A0A2G6Q7H6_9BACI</name>
<accession>A0A2G6Q7H6</accession>
<gene>
    <name evidence="2" type="ORF">CO726_26865</name>
</gene>
<proteinExistence type="predicted"/>
<feature type="transmembrane region" description="Helical" evidence="1">
    <location>
        <begin position="12"/>
        <end position="34"/>
    </location>
</feature>